<feature type="non-terminal residue" evidence="2">
    <location>
        <position position="1"/>
    </location>
</feature>
<proteinExistence type="predicted"/>
<accession>X1VPT6</accession>
<organism evidence="2">
    <name type="scientific">marine sediment metagenome</name>
    <dbReference type="NCBI Taxonomy" id="412755"/>
    <lineage>
        <taxon>unclassified sequences</taxon>
        <taxon>metagenomes</taxon>
        <taxon>ecological metagenomes</taxon>
    </lineage>
</organism>
<name>X1VPT6_9ZZZZ</name>
<reference evidence="2" key="1">
    <citation type="journal article" date="2014" name="Front. Microbiol.">
        <title>High frequency of phylogenetically diverse reductive dehalogenase-homologous genes in deep subseafloor sedimentary metagenomes.</title>
        <authorList>
            <person name="Kawai M."/>
            <person name="Futagami T."/>
            <person name="Toyoda A."/>
            <person name="Takaki Y."/>
            <person name="Nishi S."/>
            <person name="Hori S."/>
            <person name="Arai W."/>
            <person name="Tsubouchi T."/>
            <person name="Morono Y."/>
            <person name="Uchiyama I."/>
            <person name="Ito T."/>
            <person name="Fujiyama A."/>
            <person name="Inagaki F."/>
            <person name="Takami H."/>
        </authorList>
    </citation>
    <scope>NUCLEOTIDE SEQUENCE</scope>
    <source>
        <strain evidence="2">Expedition CK06-06</strain>
    </source>
</reference>
<dbReference type="EMBL" id="BARW01042405">
    <property type="protein sequence ID" value="GAJ22127.1"/>
    <property type="molecule type" value="Genomic_DNA"/>
</dbReference>
<evidence type="ECO:0000256" key="1">
    <source>
        <dbReference type="SAM" id="MobiDB-lite"/>
    </source>
</evidence>
<sequence length="37" mass="3944">GANRYTARPAKSKGPSGCRRKPGKNSLPGSSLYHPVF</sequence>
<protein>
    <submittedName>
        <fullName evidence="2">Uncharacterized protein</fullName>
    </submittedName>
</protein>
<feature type="region of interest" description="Disordered" evidence="1">
    <location>
        <begin position="1"/>
        <end position="37"/>
    </location>
</feature>
<evidence type="ECO:0000313" key="2">
    <source>
        <dbReference type="EMBL" id="GAJ22127.1"/>
    </source>
</evidence>
<gene>
    <name evidence="2" type="ORF">S12H4_62864</name>
</gene>
<dbReference type="AlphaFoldDB" id="X1VPT6"/>
<comment type="caution">
    <text evidence="2">The sequence shown here is derived from an EMBL/GenBank/DDBJ whole genome shotgun (WGS) entry which is preliminary data.</text>
</comment>